<evidence type="ECO:0000313" key="9">
    <source>
        <dbReference type="EMBL" id="AEI89354.1"/>
    </source>
</evidence>
<keyword evidence="9" id="KW-0282">Flagellum</keyword>
<comment type="function">
    <text evidence="1 8">Assembles around the rod to form the L-ring and probably protects the motor/basal body from shearing forces during rotation.</text>
</comment>
<dbReference type="GO" id="GO:0009428">
    <property type="term" value="C:bacterial-type flagellum basal body, distal rod, P ring"/>
    <property type="evidence" value="ECO:0007669"/>
    <property type="project" value="InterPro"/>
</dbReference>
<dbReference type="PANTHER" id="PTHR30381">
    <property type="entry name" value="FLAGELLAR P-RING PERIPLASMIC PROTEIN FLGI"/>
    <property type="match status" value="1"/>
</dbReference>
<keyword evidence="6 8" id="KW-0975">Bacterial flagellum</keyword>
<evidence type="ECO:0000256" key="3">
    <source>
        <dbReference type="ARBA" id="ARBA00019515"/>
    </source>
</evidence>
<evidence type="ECO:0000256" key="1">
    <source>
        <dbReference type="ARBA" id="ARBA00002591"/>
    </source>
</evidence>
<keyword evidence="9" id="KW-0966">Cell projection</keyword>
<dbReference type="HAMAP" id="MF_00416">
    <property type="entry name" value="FlgI"/>
    <property type="match status" value="1"/>
</dbReference>
<keyword evidence="9" id="KW-0969">Cilium</keyword>
<reference evidence="9 10" key="1">
    <citation type="journal article" date="2011" name="Mol. Biol. Evol.">
        <title>Phylogenomic evidence for the presence of a flagellum and cbb3 oxidase in the free-living mitochondrial ancestor.</title>
        <authorList>
            <person name="Sassera D."/>
            <person name="Lo N."/>
            <person name="Epis S."/>
            <person name="D'Auria G."/>
            <person name="Montagna M."/>
            <person name="Comandatore F."/>
            <person name="Horner D."/>
            <person name="Pereto J."/>
            <person name="Luciano A.M."/>
            <person name="Franciosi F."/>
            <person name="Ferri E."/>
            <person name="Crotti E."/>
            <person name="Bazzocchi C."/>
            <person name="Daffonchio D."/>
            <person name="Sacchi L."/>
            <person name="Moya A."/>
            <person name="Latorre A."/>
            <person name="Bandi C."/>
        </authorList>
    </citation>
    <scope>NUCLEOTIDE SEQUENCE [LARGE SCALE GENOMIC DNA]</scope>
    <source>
        <strain evidence="9 10">IricVA</strain>
    </source>
</reference>
<evidence type="ECO:0000256" key="5">
    <source>
        <dbReference type="ARBA" id="ARBA00022764"/>
    </source>
</evidence>
<dbReference type="AlphaFoldDB" id="F7XTZ5"/>
<keyword evidence="5" id="KW-0574">Periplasm</keyword>
<proteinExistence type="inferred from homology"/>
<comment type="similarity">
    <text evidence="8">Belongs to the FlgI family.</text>
</comment>
<dbReference type="EMBL" id="CP002130">
    <property type="protein sequence ID" value="AEI89354.1"/>
    <property type="molecule type" value="Genomic_DNA"/>
</dbReference>
<dbReference type="STRING" id="696127.midi_01077"/>
<keyword evidence="10" id="KW-1185">Reference proteome</keyword>
<evidence type="ECO:0000256" key="7">
    <source>
        <dbReference type="ARBA" id="ARBA00032344"/>
    </source>
</evidence>
<evidence type="ECO:0000256" key="6">
    <source>
        <dbReference type="ARBA" id="ARBA00023143"/>
    </source>
</evidence>
<dbReference type="PANTHER" id="PTHR30381:SF0">
    <property type="entry name" value="FLAGELLAR P-RING PROTEIN"/>
    <property type="match status" value="1"/>
</dbReference>
<dbReference type="OrthoDB" id="9786431at2"/>
<gene>
    <name evidence="8 9" type="primary">flgI</name>
    <name evidence="9" type="ordered locus">midi_01077</name>
</gene>
<dbReference type="PRINTS" id="PR01010">
    <property type="entry name" value="FLGPRINGFLGI"/>
</dbReference>
<dbReference type="HOGENOM" id="CLU_045235_1_0_5"/>
<protein>
    <recommendedName>
        <fullName evidence="3 8">Flagellar P-ring protein</fullName>
    </recommendedName>
    <alternativeName>
        <fullName evidence="7 8">Basal body P-ring protein</fullName>
    </alternativeName>
</protein>
<feature type="chain" id="PRO_5009012308" description="Flagellar P-ring protein" evidence="8">
    <location>
        <begin position="24"/>
        <end position="365"/>
    </location>
</feature>
<accession>F7XTZ5</accession>
<dbReference type="Pfam" id="PF02119">
    <property type="entry name" value="FlgI"/>
    <property type="match status" value="1"/>
</dbReference>
<organism evidence="9 10">
    <name type="scientific">Midichloria mitochondrii (strain IricVA)</name>
    <dbReference type="NCBI Taxonomy" id="696127"/>
    <lineage>
        <taxon>Bacteria</taxon>
        <taxon>Pseudomonadati</taxon>
        <taxon>Pseudomonadota</taxon>
        <taxon>Alphaproteobacteria</taxon>
        <taxon>Rickettsiales</taxon>
        <taxon>Candidatus Midichloriaceae</taxon>
        <taxon>Candidatus Midichloria</taxon>
    </lineage>
</organism>
<evidence type="ECO:0000256" key="8">
    <source>
        <dbReference type="HAMAP-Rule" id="MF_00416"/>
    </source>
</evidence>
<comment type="subunit">
    <text evidence="8">The basal body constitutes a major portion of the flagellar organelle and consists of four rings (L,P,S, and M) mounted on a central rod.</text>
</comment>
<name>F7XTZ5_MIDMI</name>
<feature type="signal peptide" evidence="8">
    <location>
        <begin position="1"/>
        <end position="23"/>
    </location>
</feature>
<dbReference type="GO" id="GO:0030288">
    <property type="term" value="C:outer membrane-bounded periplasmic space"/>
    <property type="evidence" value="ECO:0007669"/>
    <property type="project" value="InterPro"/>
</dbReference>
<comment type="subcellular location">
    <subcellularLocation>
        <location evidence="2">Bacterial flagellum basal body</location>
    </subcellularLocation>
</comment>
<dbReference type="InterPro" id="IPR001782">
    <property type="entry name" value="Flag_FlgI"/>
</dbReference>
<keyword evidence="4 8" id="KW-0732">Signal</keyword>
<evidence type="ECO:0000256" key="4">
    <source>
        <dbReference type="ARBA" id="ARBA00022729"/>
    </source>
</evidence>
<evidence type="ECO:0000256" key="2">
    <source>
        <dbReference type="ARBA" id="ARBA00004117"/>
    </source>
</evidence>
<dbReference type="GO" id="GO:0005198">
    <property type="term" value="F:structural molecule activity"/>
    <property type="evidence" value="ECO:0007669"/>
    <property type="project" value="InterPro"/>
</dbReference>
<sequence length="365" mass="38785" precursor="true">MNFCTVFCALFLFVSSFTQFASAESRIKDIVNFEGIRDNILVGYGLVVGLNGSGDNLKNSAFTEKGLVDFLERLGINSRGSNLKTKNIAAVMVTATISAFARTGSKISVSISTLGDAKSLKGGTLIATPLLGADGEVYAVAQGPVSIGSLADPDPSKIKAVPTSGYVNNGAIIEKEINFSLKEVSEMRLALKNPDITTARTIATAINNAQQDDLIASVEDPGTIKVNVPNHYRDNAVNFLAEIENLTIQPDQVAKIVIDETTGTIVISENVKINTVAVAQGNLRVKITDQEGFVQSLRNAAKSKKELDEEQRADPGTNLAVLENGTNLSDLVNGLNALAVKTHDLVAILKTIQQAGALQAEIEVR</sequence>
<dbReference type="NCBIfam" id="NF003676">
    <property type="entry name" value="PRK05303.1"/>
    <property type="match status" value="1"/>
</dbReference>
<dbReference type="GO" id="GO:0071973">
    <property type="term" value="P:bacterial-type flagellum-dependent cell motility"/>
    <property type="evidence" value="ECO:0007669"/>
    <property type="project" value="InterPro"/>
</dbReference>
<dbReference type="Proteomes" id="UP000006639">
    <property type="component" value="Chromosome"/>
</dbReference>
<dbReference type="RefSeq" id="WP_013951547.1">
    <property type="nucleotide sequence ID" value="NC_015722.1"/>
</dbReference>
<evidence type="ECO:0000313" key="10">
    <source>
        <dbReference type="Proteomes" id="UP000006639"/>
    </source>
</evidence>
<dbReference type="KEGG" id="mmn:midi_01077"/>